<keyword evidence="3" id="KW-0808">Transferase</keyword>
<dbReference type="KEGG" id="trg:TRUGW13939_02300"/>
<evidence type="ECO:0000256" key="6">
    <source>
        <dbReference type="ARBA" id="ARBA00022840"/>
    </source>
</evidence>
<dbReference type="AlphaFoldDB" id="A0A7H8QMW0"/>
<keyword evidence="2" id="KW-0723">Serine/threonine-protein kinase</keyword>
<evidence type="ECO:0000313" key="11">
    <source>
        <dbReference type="EMBL" id="QKX55208.1"/>
    </source>
</evidence>
<keyword evidence="5" id="KW-0418">Kinase</keyword>
<dbReference type="InterPro" id="IPR051334">
    <property type="entry name" value="SRPK"/>
</dbReference>
<evidence type="ECO:0000256" key="5">
    <source>
        <dbReference type="ARBA" id="ARBA00022777"/>
    </source>
</evidence>
<dbReference type="Proteomes" id="UP000509510">
    <property type="component" value="Chromosome I"/>
</dbReference>
<comment type="catalytic activity">
    <reaction evidence="7">
        <text>L-threonyl-[protein] + ATP = O-phospho-L-threonyl-[protein] + ADP + H(+)</text>
        <dbReference type="Rhea" id="RHEA:46608"/>
        <dbReference type="Rhea" id="RHEA-COMP:11060"/>
        <dbReference type="Rhea" id="RHEA-COMP:11605"/>
        <dbReference type="ChEBI" id="CHEBI:15378"/>
        <dbReference type="ChEBI" id="CHEBI:30013"/>
        <dbReference type="ChEBI" id="CHEBI:30616"/>
        <dbReference type="ChEBI" id="CHEBI:61977"/>
        <dbReference type="ChEBI" id="CHEBI:456216"/>
        <dbReference type="EC" id="2.7.11.1"/>
    </reaction>
</comment>
<feature type="binding site" evidence="9">
    <location>
        <position position="158"/>
    </location>
    <ligand>
        <name>ATP</name>
        <dbReference type="ChEBI" id="CHEBI:30616"/>
    </ligand>
</feature>
<dbReference type="InterPro" id="IPR000719">
    <property type="entry name" value="Prot_kinase_dom"/>
</dbReference>
<evidence type="ECO:0000256" key="1">
    <source>
        <dbReference type="ARBA" id="ARBA00012513"/>
    </source>
</evidence>
<keyword evidence="4 9" id="KW-0547">Nucleotide-binding</keyword>
<dbReference type="Gene3D" id="3.30.200.20">
    <property type="entry name" value="Phosphorylase Kinase, domain 1"/>
    <property type="match status" value="1"/>
</dbReference>
<dbReference type="InterPro" id="IPR011009">
    <property type="entry name" value="Kinase-like_dom_sf"/>
</dbReference>
<evidence type="ECO:0000256" key="9">
    <source>
        <dbReference type="PROSITE-ProRule" id="PRU10141"/>
    </source>
</evidence>
<evidence type="ECO:0000313" key="12">
    <source>
        <dbReference type="Proteomes" id="UP000509510"/>
    </source>
</evidence>
<feature type="domain" description="Protein kinase" evidence="10">
    <location>
        <begin position="129"/>
        <end position="376"/>
    </location>
</feature>
<dbReference type="InterPro" id="IPR017441">
    <property type="entry name" value="Protein_kinase_ATP_BS"/>
</dbReference>
<dbReference type="EMBL" id="CP055898">
    <property type="protein sequence ID" value="QKX55208.1"/>
    <property type="molecule type" value="Genomic_DNA"/>
</dbReference>
<evidence type="ECO:0000259" key="10">
    <source>
        <dbReference type="SMART" id="SM00220"/>
    </source>
</evidence>
<protein>
    <recommendedName>
        <fullName evidence="1">non-specific serine/threonine protein kinase</fullName>
        <ecNumber evidence="1">2.7.11.1</ecNumber>
    </recommendedName>
</protein>
<evidence type="ECO:0000256" key="4">
    <source>
        <dbReference type="ARBA" id="ARBA00022741"/>
    </source>
</evidence>
<organism evidence="11 12">
    <name type="scientific">Talaromyces rugulosus</name>
    <name type="common">Penicillium rugulosum</name>
    <dbReference type="NCBI Taxonomy" id="121627"/>
    <lineage>
        <taxon>Eukaryota</taxon>
        <taxon>Fungi</taxon>
        <taxon>Dikarya</taxon>
        <taxon>Ascomycota</taxon>
        <taxon>Pezizomycotina</taxon>
        <taxon>Eurotiomycetes</taxon>
        <taxon>Eurotiomycetidae</taxon>
        <taxon>Eurotiales</taxon>
        <taxon>Trichocomaceae</taxon>
        <taxon>Talaromyces</taxon>
        <taxon>Talaromyces sect. Islandici</taxon>
    </lineage>
</organism>
<keyword evidence="12" id="KW-1185">Reference proteome</keyword>
<dbReference type="PROSITE" id="PS00107">
    <property type="entry name" value="PROTEIN_KINASE_ATP"/>
    <property type="match status" value="1"/>
</dbReference>
<keyword evidence="6 9" id="KW-0067">ATP-binding</keyword>
<feature type="non-terminal residue" evidence="11">
    <location>
        <position position="1"/>
    </location>
</feature>
<evidence type="ECO:0000256" key="8">
    <source>
        <dbReference type="ARBA" id="ARBA00048679"/>
    </source>
</evidence>
<dbReference type="GO" id="GO:0004674">
    <property type="term" value="F:protein serine/threonine kinase activity"/>
    <property type="evidence" value="ECO:0007669"/>
    <property type="project" value="UniProtKB-KW"/>
</dbReference>
<dbReference type="GO" id="GO:0000245">
    <property type="term" value="P:spliceosomal complex assembly"/>
    <property type="evidence" value="ECO:0007669"/>
    <property type="project" value="TreeGrafter"/>
</dbReference>
<dbReference type="PANTHER" id="PTHR47634:SF9">
    <property type="entry name" value="PROTEIN KINASE DOMAIN-CONTAINING PROTEIN-RELATED"/>
    <property type="match status" value="1"/>
</dbReference>
<dbReference type="GeneID" id="55989809"/>
<reference evidence="12" key="1">
    <citation type="submission" date="2020-06" db="EMBL/GenBank/DDBJ databases">
        <title>A chromosome-scale genome assembly of Talaromyces rugulosus W13939.</title>
        <authorList>
            <person name="Wang B."/>
            <person name="Guo L."/>
            <person name="Ye K."/>
            <person name="Wang L."/>
        </authorList>
    </citation>
    <scope>NUCLEOTIDE SEQUENCE [LARGE SCALE GENOMIC DNA]</scope>
    <source>
        <strain evidence="12">W13939</strain>
    </source>
</reference>
<dbReference type="SUPFAM" id="SSF56112">
    <property type="entry name" value="Protein kinase-like (PK-like)"/>
    <property type="match status" value="1"/>
</dbReference>
<evidence type="ECO:0000256" key="2">
    <source>
        <dbReference type="ARBA" id="ARBA00022527"/>
    </source>
</evidence>
<dbReference type="EC" id="2.7.11.1" evidence="1"/>
<dbReference type="SMART" id="SM00220">
    <property type="entry name" value="S_TKc"/>
    <property type="match status" value="1"/>
</dbReference>
<dbReference type="PANTHER" id="PTHR47634">
    <property type="entry name" value="PROTEIN KINASE DOMAIN-CONTAINING PROTEIN-RELATED"/>
    <property type="match status" value="1"/>
</dbReference>
<sequence length="393" mass="45277">LIGWQLTCDNSLPFQAAQSFITASAVNLDNKMKRIPRYARKLCKYNIFQPLYCRPPSNPLLKSIPVNHTPRRTIASSPSSQWTSVPRKFPVSGFELLDTNIEIEEETLPTYQPEKYYPVQQGEILNDRYQTIAKVGYGVTSTVWFGRDLLSSKYVVLKVYVAGQHRHRELGIYEHFNCIETKHPGKKWIRLLIDHFVIKGPHSSHICLVHEPLGITADYVMKFMPNRSMDLESMKRCLRQLLVSLDFLHCQAKVVHTVDIWSAAMVAWDIVSPRTLFDGRNADGIFDDRVHLAEMIALLGPPPPEFRACHKLSSVFWDDDGNWKDLAPIPEITVEKLGADIEGEDKEGFFRWIRSVLQWNPEDRPTAEEMVYDEWCIRGIKVQQKEQNTHAKS</sequence>
<dbReference type="GO" id="GO:0050684">
    <property type="term" value="P:regulation of mRNA processing"/>
    <property type="evidence" value="ECO:0007669"/>
    <property type="project" value="TreeGrafter"/>
</dbReference>
<dbReference type="GO" id="GO:0005524">
    <property type="term" value="F:ATP binding"/>
    <property type="evidence" value="ECO:0007669"/>
    <property type="project" value="UniProtKB-UniRule"/>
</dbReference>
<accession>A0A7H8QMW0</accession>
<proteinExistence type="predicted"/>
<evidence type="ECO:0000256" key="7">
    <source>
        <dbReference type="ARBA" id="ARBA00047899"/>
    </source>
</evidence>
<evidence type="ECO:0000256" key="3">
    <source>
        <dbReference type="ARBA" id="ARBA00022679"/>
    </source>
</evidence>
<dbReference type="OrthoDB" id="5979581at2759"/>
<dbReference type="Gene3D" id="1.10.510.10">
    <property type="entry name" value="Transferase(Phosphotransferase) domain 1"/>
    <property type="match status" value="1"/>
</dbReference>
<dbReference type="RefSeq" id="XP_035341387.1">
    <property type="nucleotide sequence ID" value="XM_035485494.1"/>
</dbReference>
<gene>
    <name evidence="11" type="ORF">TRUGW13939_02300</name>
</gene>
<name>A0A7H8QMW0_TALRU</name>
<comment type="catalytic activity">
    <reaction evidence="8">
        <text>L-seryl-[protein] + ATP = O-phospho-L-seryl-[protein] + ADP + H(+)</text>
        <dbReference type="Rhea" id="RHEA:17989"/>
        <dbReference type="Rhea" id="RHEA-COMP:9863"/>
        <dbReference type="Rhea" id="RHEA-COMP:11604"/>
        <dbReference type="ChEBI" id="CHEBI:15378"/>
        <dbReference type="ChEBI" id="CHEBI:29999"/>
        <dbReference type="ChEBI" id="CHEBI:30616"/>
        <dbReference type="ChEBI" id="CHEBI:83421"/>
        <dbReference type="ChEBI" id="CHEBI:456216"/>
        <dbReference type="EC" id="2.7.11.1"/>
    </reaction>
</comment>